<dbReference type="Pfam" id="PF07261">
    <property type="entry name" value="DnaB_2"/>
    <property type="match status" value="1"/>
</dbReference>
<name>A0ABX9I4P1_9LACO</name>
<comment type="similarity">
    <text evidence="1">Belongs to the DnaB/DnaD family.</text>
</comment>
<dbReference type="SUPFAM" id="SSF158499">
    <property type="entry name" value="DnaD domain-like"/>
    <property type="match status" value="1"/>
</dbReference>
<dbReference type="Proteomes" id="UP000254492">
    <property type="component" value="Unassembled WGS sequence"/>
</dbReference>
<dbReference type="RefSeq" id="WP_115470953.1">
    <property type="nucleotide sequence ID" value="NZ_BJEC01000023.1"/>
</dbReference>
<keyword evidence="5" id="KW-1185">Reference proteome</keyword>
<comment type="caution">
    <text evidence="4">The sequence shown here is derived from an EMBL/GenBank/DDBJ whole genome shotgun (WGS) entry which is preliminary data.</text>
</comment>
<gene>
    <name evidence="4" type="ORF">DWV05_04845</name>
</gene>
<accession>A0ABX9I4P1</accession>
<dbReference type="PANTHER" id="PTHR37293:SF5">
    <property type="entry name" value="DNA REPLICATION PROTEIN"/>
    <property type="match status" value="1"/>
</dbReference>
<evidence type="ECO:0000313" key="5">
    <source>
        <dbReference type="Proteomes" id="UP000254492"/>
    </source>
</evidence>
<dbReference type="InterPro" id="IPR034829">
    <property type="entry name" value="DnaD-like_sf"/>
</dbReference>
<proteinExistence type="inferred from homology"/>
<feature type="region of interest" description="Disordered" evidence="2">
    <location>
        <begin position="237"/>
        <end position="256"/>
    </location>
</feature>
<dbReference type="Gene3D" id="1.10.10.630">
    <property type="entry name" value="DnaD domain-like"/>
    <property type="match status" value="1"/>
</dbReference>
<evidence type="ECO:0000256" key="1">
    <source>
        <dbReference type="ARBA" id="ARBA00093462"/>
    </source>
</evidence>
<evidence type="ECO:0000259" key="3">
    <source>
        <dbReference type="Pfam" id="PF07261"/>
    </source>
</evidence>
<sequence>MAQRRMFSKKVTDTDIFLDMPLSAQALYFHLNMHADDDGFIGNINTIKRMVGASNDDEKLLIAKQLLIPFEQSGVVVIRDWRIHNYIRKDTYNQTMYTQELDRLGIDDNGKYHVDDPSTVRPRIVDTGKVRVGKDRLVKSKGRLEVGKAEEATTTATAHEDLGQAIDETGFALILQPIQIENLYAYVEDDGLEIGVVIKALEEASDNGKRNYNYVRAILEDKVKNGITTVAKWNASKQDYKEKRQSNQVPTNDDNAEWAREMEAHWRGEV</sequence>
<dbReference type="PANTHER" id="PTHR37293">
    <property type="entry name" value="PHAGE REPLICATION PROTEIN-RELATED"/>
    <property type="match status" value="1"/>
</dbReference>
<dbReference type="InterPro" id="IPR053162">
    <property type="entry name" value="DnaD"/>
</dbReference>
<dbReference type="InterPro" id="IPR006343">
    <property type="entry name" value="DnaB/C_C"/>
</dbReference>
<reference evidence="4 5" key="1">
    <citation type="submission" date="2018-07" db="EMBL/GenBank/DDBJ databases">
        <title>Genome-based reclassification of Weissella jogaejeotgali as Weissella thailandensis.</title>
        <authorList>
            <person name="Chun J."/>
            <person name="Kim B.-Y."/>
            <person name="Kwak M.-J."/>
        </authorList>
    </citation>
    <scope>NUCLEOTIDE SEQUENCE [LARGE SCALE GENOMIC DNA]</scope>
    <source>
        <strain evidence="4 5">KCTC 3751</strain>
    </source>
</reference>
<evidence type="ECO:0000313" key="4">
    <source>
        <dbReference type="EMBL" id="RDS59656.1"/>
    </source>
</evidence>
<organism evidence="4 5">
    <name type="scientific">Weissella thailandensis</name>
    <dbReference type="NCBI Taxonomy" id="89061"/>
    <lineage>
        <taxon>Bacteria</taxon>
        <taxon>Bacillati</taxon>
        <taxon>Bacillota</taxon>
        <taxon>Bacilli</taxon>
        <taxon>Lactobacillales</taxon>
        <taxon>Lactobacillaceae</taxon>
        <taxon>Weissella</taxon>
    </lineage>
</organism>
<feature type="domain" description="DnaB/C C-terminal" evidence="3">
    <location>
        <begin position="171"/>
        <end position="235"/>
    </location>
</feature>
<dbReference type="EMBL" id="QRAY01000007">
    <property type="protein sequence ID" value="RDS59656.1"/>
    <property type="molecule type" value="Genomic_DNA"/>
</dbReference>
<protein>
    <submittedName>
        <fullName evidence="4">DnaD domain protein</fullName>
    </submittedName>
</protein>
<evidence type="ECO:0000256" key="2">
    <source>
        <dbReference type="SAM" id="MobiDB-lite"/>
    </source>
</evidence>
<dbReference type="NCBIfam" id="TIGR01446">
    <property type="entry name" value="DnaD_dom"/>
    <property type="match status" value="1"/>
</dbReference>